<evidence type="ECO:0000313" key="2">
    <source>
        <dbReference type="Proteomes" id="UP000659223"/>
    </source>
</evidence>
<gene>
    <name evidence="1" type="ORF">GCM10010324_03750</name>
</gene>
<dbReference type="EMBL" id="BMUT01000001">
    <property type="protein sequence ID" value="GGX62272.1"/>
    <property type="molecule type" value="Genomic_DNA"/>
</dbReference>
<evidence type="ECO:0008006" key="3">
    <source>
        <dbReference type="Google" id="ProtNLM"/>
    </source>
</evidence>
<proteinExistence type="predicted"/>
<sequence>MDDLWDDITKLSAVCREAGEHLPNEELKALQVGKVAEEAGEAMHALHGLKGLTTCGDVHSWSEVQNALVGAVIAALLAMHYVDPEGARATFEEIFHRRTRRGREAAAAA</sequence>
<dbReference type="CDD" id="cd11533">
    <property type="entry name" value="NTP-PPase_Af0060_like"/>
    <property type="match status" value="1"/>
</dbReference>
<keyword evidence="2" id="KW-1185">Reference proteome</keyword>
<dbReference type="InterPro" id="IPR044548">
    <property type="entry name" value="AF0060_NTP-PPase_MazG-like"/>
</dbReference>
<dbReference type="Proteomes" id="UP000659223">
    <property type="component" value="Unassembled WGS sequence"/>
</dbReference>
<accession>A0ABQ2Y5N4</accession>
<reference evidence="2" key="1">
    <citation type="journal article" date="2019" name="Int. J. Syst. Evol. Microbiol.">
        <title>The Global Catalogue of Microorganisms (GCM) 10K type strain sequencing project: providing services to taxonomists for standard genome sequencing and annotation.</title>
        <authorList>
            <consortium name="The Broad Institute Genomics Platform"/>
            <consortium name="The Broad Institute Genome Sequencing Center for Infectious Disease"/>
            <person name="Wu L."/>
            <person name="Ma J."/>
        </authorList>
    </citation>
    <scope>NUCLEOTIDE SEQUENCE [LARGE SCALE GENOMIC DNA]</scope>
    <source>
        <strain evidence="2">JCM 4586</strain>
    </source>
</reference>
<dbReference type="RefSeq" id="WP_190019772.1">
    <property type="nucleotide sequence ID" value="NZ_BMUT01000001.1"/>
</dbReference>
<organism evidence="1 2">
    <name type="scientific">Streptomyces hiroshimensis</name>
    <dbReference type="NCBI Taxonomy" id="66424"/>
    <lineage>
        <taxon>Bacteria</taxon>
        <taxon>Bacillati</taxon>
        <taxon>Actinomycetota</taxon>
        <taxon>Actinomycetes</taxon>
        <taxon>Kitasatosporales</taxon>
        <taxon>Streptomycetaceae</taxon>
        <taxon>Streptomyces</taxon>
    </lineage>
</organism>
<comment type="caution">
    <text evidence="1">The sequence shown here is derived from an EMBL/GenBank/DDBJ whole genome shotgun (WGS) entry which is preliminary data.</text>
</comment>
<protein>
    <recommendedName>
        <fullName evidence="3">NTP pyrophosphohydrolase MazG putative catalytic core domain-containing protein</fullName>
    </recommendedName>
</protein>
<name>A0ABQ2Y5N4_9ACTN</name>
<evidence type="ECO:0000313" key="1">
    <source>
        <dbReference type="EMBL" id="GGX62272.1"/>
    </source>
</evidence>